<dbReference type="RefSeq" id="WP_201920844.1">
    <property type="nucleotide sequence ID" value="NZ_BAABAX010000031.1"/>
</dbReference>
<protein>
    <submittedName>
        <fullName evidence="3">DUF4157 domain-containing protein</fullName>
    </submittedName>
</protein>
<keyword evidence="4" id="KW-1185">Reference proteome</keyword>
<reference evidence="3" key="1">
    <citation type="submission" date="2021-01" db="EMBL/GenBank/DDBJ databases">
        <authorList>
            <person name="Zhong Y.L."/>
        </authorList>
    </citation>
    <scope>NUCLEOTIDE SEQUENCE</scope>
    <source>
        <strain evidence="3">KCTC 23302</strain>
    </source>
</reference>
<evidence type="ECO:0000313" key="3">
    <source>
        <dbReference type="EMBL" id="MBL0684503.1"/>
    </source>
</evidence>
<gene>
    <name evidence="3" type="ORF">JJQ60_13320</name>
</gene>
<evidence type="ECO:0000259" key="2">
    <source>
        <dbReference type="Pfam" id="PF13699"/>
    </source>
</evidence>
<feature type="compositionally biased region" description="Basic and acidic residues" evidence="1">
    <location>
        <begin position="72"/>
        <end position="93"/>
    </location>
</feature>
<feature type="region of interest" description="Disordered" evidence="1">
    <location>
        <begin position="45"/>
        <end position="106"/>
    </location>
</feature>
<comment type="caution">
    <text evidence="3">The sequence shown here is derived from an EMBL/GenBank/DDBJ whole genome shotgun (WGS) entry which is preliminary data.</text>
</comment>
<proteinExistence type="predicted"/>
<dbReference type="Proteomes" id="UP000651057">
    <property type="component" value="Unassembled WGS sequence"/>
</dbReference>
<name>A0A936ZYW7_9FLAO</name>
<feature type="region of interest" description="Disordered" evidence="1">
    <location>
        <begin position="1"/>
        <end position="30"/>
    </location>
</feature>
<dbReference type="EMBL" id="JAERQJ010000005">
    <property type="protein sequence ID" value="MBL0684503.1"/>
    <property type="molecule type" value="Genomic_DNA"/>
</dbReference>
<dbReference type="InterPro" id="IPR025295">
    <property type="entry name" value="eCIS_core_dom"/>
</dbReference>
<accession>A0A936ZYW7</accession>
<evidence type="ECO:0000256" key="1">
    <source>
        <dbReference type="SAM" id="MobiDB-lite"/>
    </source>
</evidence>
<feature type="domain" description="eCIS core" evidence="2">
    <location>
        <begin position="102"/>
        <end position="167"/>
    </location>
</feature>
<feature type="compositionally biased region" description="Polar residues" evidence="1">
    <location>
        <begin position="1"/>
        <end position="12"/>
    </location>
</feature>
<evidence type="ECO:0000313" key="4">
    <source>
        <dbReference type="Proteomes" id="UP000651057"/>
    </source>
</evidence>
<dbReference type="AlphaFoldDB" id="A0A936ZYW7"/>
<organism evidence="3 4">
    <name type="scientific">Aquimarina mytili</name>
    <dbReference type="NCBI Taxonomy" id="874423"/>
    <lineage>
        <taxon>Bacteria</taxon>
        <taxon>Pseudomonadati</taxon>
        <taxon>Bacteroidota</taxon>
        <taxon>Flavobacteriia</taxon>
        <taxon>Flavobacteriales</taxon>
        <taxon>Flavobacteriaceae</taxon>
        <taxon>Aquimarina</taxon>
    </lineage>
</organism>
<dbReference type="Pfam" id="PF13699">
    <property type="entry name" value="eCIS_core"/>
    <property type="match status" value="1"/>
</dbReference>
<sequence length="845" mass="95871">MTEQIPKPSTSNQKRHRSENKNKYQQFINPTSSFFSQDVAQKKETPFFEKTPSNPFFKSSHKSFHISPIQKKKTEEEVQTKEHPIQKKVHPDPSPRTNNTGLPDNLKTGVENLSGYAMDDVKVYRNSDKPSQLQAHAYAQGTDIHLGSGQEKHLPHEAWHVVQQKQGRVKPTMQMKREINLNDDQSLEREADVMGEKAANFDNRLPLNKPERNISFPSTGYSSQMKVVQRTEIDAKKYVTKNWEKFSQFGIKQHTGNYLMLLLKRLWDDSNEEFGKLLQILLKGLSLAPDAPTDGYDPPTLYDVFTALAEQIGEDYAAHQFAKYDSLYMKASSLLRYYEPSKNVTFPYFTQKIIETKTPSVISPNPGIGVVALIPTHPTGKKPKDIAATYGAGFPAKEAKRRFGLSVGANAFSGLGQDKAAVNSVRTMMKGFGSPGFPVALIGYTWKKTWQSKRDSRPVEDEHLLAKMEFMNPGEKRKVNQEPLEFIPHGYLREMIVKAEATLTVKEIIASRPEVNNVYYHIADDDAPSVKTLKGIGVYTAYQNYIRKGFKDGYGAPTLLAGGYRVRREDNPDKGDIPRTEQGTKLSEIASDIDHLTRYQVARIDPRIPYLSEANLLVNSDTMNDQITHPKTITGEIFGGFNFESGNLKRFLKLDLLSTPNAQAVMDYVYDASLVTGTKGGGKRFYSYKFKKPENYYEQINSMEDPKPWNDILSQTYKNAISTSQNIGGMGSLAINLSHFFKSTSELKVSSGEIARRAKKMIEGMKYTNKLGDALLKEPGMRKELGNIDDSFGDEDHQMYISQTIERTVITALRVHEQMYERMATALYKYIQDYVKKQKVERRRY</sequence>